<keyword evidence="5 6" id="KW-0539">Nucleus</keyword>
<evidence type="ECO:0000256" key="3">
    <source>
        <dbReference type="ARBA" id="ARBA00022517"/>
    </source>
</evidence>
<protein>
    <recommendedName>
        <fullName evidence="6">rRNA biogenesis protein RRP36</fullName>
    </recommendedName>
</protein>
<organism evidence="7 8">
    <name type="scientific">Trichobilharzia regenti</name>
    <name type="common">Nasal bird schistosome</name>
    <dbReference type="NCBI Taxonomy" id="157069"/>
    <lineage>
        <taxon>Eukaryota</taxon>
        <taxon>Metazoa</taxon>
        <taxon>Spiralia</taxon>
        <taxon>Lophotrochozoa</taxon>
        <taxon>Platyhelminthes</taxon>
        <taxon>Trematoda</taxon>
        <taxon>Digenea</taxon>
        <taxon>Strigeidida</taxon>
        <taxon>Schistosomatoidea</taxon>
        <taxon>Schistosomatidae</taxon>
        <taxon>Trichobilharzia</taxon>
    </lineage>
</organism>
<sequence length="156" mass="18522">MGDDNVDDDAPVETSFKQLKKKTLYLSENLKSVYQDGIQSLKSKQKRRNDPRFDPRVNGICYLNDWEFLEDERKQTLTKLRKMLRESVDDNERKEIMEALRLVKQRIATEKDRKFRKDFMDKIQKEQIENLEAGKSVRFVPRGTTCHEDYSLLISS</sequence>
<evidence type="ECO:0000256" key="5">
    <source>
        <dbReference type="ARBA" id="ARBA00023242"/>
    </source>
</evidence>
<keyword evidence="4 6" id="KW-0698">rRNA processing</keyword>
<accession>A0AA85KE80</accession>
<dbReference type="GO" id="GO:0005730">
    <property type="term" value="C:nucleolus"/>
    <property type="evidence" value="ECO:0007669"/>
    <property type="project" value="UniProtKB-SubCell"/>
</dbReference>
<dbReference type="AlphaFoldDB" id="A0AA85KE80"/>
<proteinExistence type="inferred from homology"/>
<dbReference type="GO" id="GO:0030686">
    <property type="term" value="C:90S preribosome"/>
    <property type="evidence" value="ECO:0007669"/>
    <property type="project" value="TreeGrafter"/>
</dbReference>
<comment type="similarity">
    <text evidence="2 6">Belongs to the RRP36 family.</text>
</comment>
<dbReference type="PANTHER" id="PTHR21738">
    <property type="entry name" value="RIBOSOMAL RNA PROCESSING PROTEIN 36 HOMOLOG"/>
    <property type="match status" value="1"/>
</dbReference>
<comment type="subcellular location">
    <subcellularLocation>
        <location evidence="1 6">Nucleus</location>
        <location evidence="1 6">Nucleolus</location>
    </subcellularLocation>
</comment>
<evidence type="ECO:0000256" key="6">
    <source>
        <dbReference type="RuleBase" id="RU368027"/>
    </source>
</evidence>
<dbReference type="InterPro" id="IPR009292">
    <property type="entry name" value="RRP36"/>
</dbReference>
<reference evidence="7" key="1">
    <citation type="submission" date="2022-06" db="EMBL/GenBank/DDBJ databases">
        <authorList>
            <person name="Berger JAMES D."/>
            <person name="Berger JAMES D."/>
        </authorList>
    </citation>
    <scope>NUCLEOTIDE SEQUENCE [LARGE SCALE GENOMIC DNA]</scope>
</reference>
<dbReference type="WBParaSite" id="TREG1_87710.2">
    <property type="protein sequence ID" value="TREG1_87710.2"/>
    <property type="gene ID" value="TREG1_87710"/>
</dbReference>
<keyword evidence="3 6" id="KW-0690">Ribosome biogenesis</keyword>
<dbReference type="Pfam" id="PF06102">
    <property type="entry name" value="RRP36"/>
    <property type="match status" value="1"/>
</dbReference>
<evidence type="ECO:0000313" key="7">
    <source>
        <dbReference type="Proteomes" id="UP000050795"/>
    </source>
</evidence>
<keyword evidence="6" id="KW-0687">Ribonucleoprotein</keyword>
<comment type="function">
    <text evidence="6">Component of the 90S pre-ribosome involved in the maturation of rRNAs. Required for early cleavages of the pre-RNAs in the 40S ribosomal subunit maturation pathway.</text>
</comment>
<keyword evidence="7" id="KW-1185">Reference proteome</keyword>
<dbReference type="GO" id="GO:0000462">
    <property type="term" value="P:maturation of SSU-rRNA from tricistronic rRNA transcript (SSU-rRNA, 5.8S rRNA, LSU-rRNA)"/>
    <property type="evidence" value="ECO:0007669"/>
    <property type="project" value="TreeGrafter"/>
</dbReference>
<reference evidence="8" key="2">
    <citation type="submission" date="2023-11" db="UniProtKB">
        <authorList>
            <consortium name="WormBaseParasite"/>
        </authorList>
    </citation>
    <scope>IDENTIFICATION</scope>
</reference>
<dbReference type="Proteomes" id="UP000050795">
    <property type="component" value="Unassembled WGS sequence"/>
</dbReference>
<evidence type="ECO:0000256" key="2">
    <source>
        <dbReference type="ARBA" id="ARBA00009418"/>
    </source>
</evidence>
<name>A0AA85KE80_TRIRE</name>
<dbReference type="PANTHER" id="PTHR21738:SF0">
    <property type="entry name" value="RIBOSOMAL RNA PROCESSING PROTEIN 36 HOMOLOG"/>
    <property type="match status" value="1"/>
</dbReference>
<evidence type="ECO:0000256" key="1">
    <source>
        <dbReference type="ARBA" id="ARBA00004604"/>
    </source>
</evidence>
<comment type="subunit">
    <text evidence="6">Associates with 90S and pre-40S pre-ribosomal particles.</text>
</comment>
<evidence type="ECO:0000256" key="4">
    <source>
        <dbReference type="ARBA" id="ARBA00022552"/>
    </source>
</evidence>
<evidence type="ECO:0000313" key="8">
    <source>
        <dbReference type="WBParaSite" id="TREG1_87710.2"/>
    </source>
</evidence>